<dbReference type="Proteomes" id="UP000189739">
    <property type="component" value="Unassembled WGS sequence"/>
</dbReference>
<dbReference type="STRING" id="1792845.BC343_06810"/>
<evidence type="ECO:0000313" key="1">
    <source>
        <dbReference type="EMBL" id="OOQ59849.1"/>
    </source>
</evidence>
<gene>
    <name evidence="1" type="ORF">BC343_06810</name>
</gene>
<sequence>MQSQITTCEVENLLNEMRNGYHELRKLLFAYDNNNPLLEQYDELLYRLDMECILLSSGVVYSADKSI</sequence>
<organism evidence="1 2">
    <name type="scientific">Mucilaginibacter pedocola</name>
    <dbReference type="NCBI Taxonomy" id="1792845"/>
    <lineage>
        <taxon>Bacteria</taxon>
        <taxon>Pseudomonadati</taxon>
        <taxon>Bacteroidota</taxon>
        <taxon>Sphingobacteriia</taxon>
        <taxon>Sphingobacteriales</taxon>
        <taxon>Sphingobacteriaceae</taxon>
        <taxon>Mucilaginibacter</taxon>
    </lineage>
</organism>
<accession>A0A1S9PG02</accession>
<comment type="caution">
    <text evidence="1">The sequence shown here is derived from an EMBL/GenBank/DDBJ whole genome shotgun (WGS) entry which is preliminary data.</text>
</comment>
<dbReference type="AlphaFoldDB" id="A0A1S9PG02"/>
<reference evidence="1 2" key="1">
    <citation type="submission" date="2016-07" db="EMBL/GenBank/DDBJ databases">
        <title>Genomic analysis of zinc-resistant bacterium Mucilaginibacter pedocola TBZ30.</title>
        <authorList>
            <person name="Huang J."/>
            <person name="Tang J."/>
        </authorList>
    </citation>
    <scope>NUCLEOTIDE SEQUENCE [LARGE SCALE GENOMIC DNA]</scope>
    <source>
        <strain evidence="1 2">TBZ30</strain>
    </source>
</reference>
<dbReference type="EMBL" id="MBTF01000012">
    <property type="protein sequence ID" value="OOQ59849.1"/>
    <property type="molecule type" value="Genomic_DNA"/>
</dbReference>
<proteinExistence type="predicted"/>
<name>A0A1S9PG02_9SPHI</name>
<protein>
    <submittedName>
        <fullName evidence="1">Uncharacterized protein</fullName>
    </submittedName>
</protein>
<evidence type="ECO:0000313" key="2">
    <source>
        <dbReference type="Proteomes" id="UP000189739"/>
    </source>
</evidence>
<keyword evidence="2" id="KW-1185">Reference proteome</keyword>